<gene>
    <name evidence="1" type="ORF">RPERSI_LOCUS11970</name>
</gene>
<name>A0ACA9PYD7_9GLOM</name>
<dbReference type="EMBL" id="CAJVQC010025161">
    <property type="protein sequence ID" value="CAG8729005.1"/>
    <property type="molecule type" value="Genomic_DNA"/>
</dbReference>
<sequence>SVAVSINKNLEIRSATPTGDTTWDNWNGQVHVTPSAIFKPSTLDDLVDIVKLAKQNNKTIRCAAQGHSISNLSYTKNYLSEQIPLDINSNLIWVKNRVRTNEPVTLSPEVLEQLRYNQTQGLIQNYMTISNYLITNPEFTPNITASIWNAGIGQAGNTSMVFQAPDDFHYIPSVESVKNSLWEIGFKVDPDFTNVATEISFIIKTLYDFAGKGKFPII</sequence>
<dbReference type="Proteomes" id="UP000789920">
    <property type="component" value="Unassembled WGS sequence"/>
</dbReference>
<evidence type="ECO:0000313" key="2">
    <source>
        <dbReference type="Proteomes" id="UP000789920"/>
    </source>
</evidence>
<reference evidence="1" key="1">
    <citation type="submission" date="2021-06" db="EMBL/GenBank/DDBJ databases">
        <authorList>
            <person name="Kallberg Y."/>
            <person name="Tangrot J."/>
            <person name="Rosling A."/>
        </authorList>
    </citation>
    <scope>NUCLEOTIDE SEQUENCE</scope>
    <source>
        <strain evidence="1">MA461A</strain>
    </source>
</reference>
<keyword evidence="2" id="KW-1185">Reference proteome</keyword>
<comment type="caution">
    <text evidence="1">The sequence shown here is derived from an EMBL/GenBank/DDBJ whole genome shotgun (WGS) entry which is preliminary data.</text>
</comment>
<accession>A0ACA9PYD7</accession>
<evidence type="ECO:0000313" key="1">
    <source>
        <dbReference type="EMBL" id="CAG8729005.1"/>
    </source>
</evidence>
<proteinExistence type="predicted"/>
<feature type="non-terminal residue" evidence="1">
    <location>
        <position position="1"/>
    </location>
</feature>
<protein>
    <submittedName>
        <fullName evidence="1">26973_t:CDS:1</fullName>
    </submittedName>
</protein>
<organism evidence="1 2">
    <name type="scientific">Racocetra persica</name>
    <dbReference type="NCBI Taxonomy" id="160502"/>
    <lineage>
        <taxon>Eukaryota</taxon>
        <taxon>Fungi</taxon>
        <taxon>Fungi incertae sedis</taxon>
        <taxon>Mucoromycota</taxon>
        <taxon>Glomeromycotina</taxon>
        <taxon>Glomeromycetes</taxon>
        <taxon>Diversisporales</taxon>
        <taxon>Gigasporaceae</taxon>
        <taxon>Racocetra</taxon>
    </lineage>
</organism>